<evidence type="ECO:0000256" key="12">
    <source>
        <dbReference type="ARBA" id="ARBA00023004"/>
    </source>
</evidence>
<evidence type="ECO:0000256" key="2">
    <source>
        <dbReference type="ARBA" id="ARBA00002035"/>
    </source>
</evidence>
<keyword evidence="18" id="KW-1185">Reference proteome</keyword>
<evidence type="ECO:0000256" key="5">
    <source>
        <dbReference type="ARBA" id="ARBA00012269"/>
    </source>
</evidence>
<feature type="signal peptide" evidence="15">
    <location>
        <begin position="1"/>
        <end position="22"/>
    </location>
</feature>
<keyword evidence="12" id="KW-0408">Iron</keyword>
<dbReference type="InterPro" id="IPR045054">
    <property type="entry name" value="P4HA-like"/>
</dbReference>
<evidence type="ECO:0000256" key="11">
    <source>
        <dbReference type="ARBA" id="ARBA00023002"/>
    </source>
</evidence>
<dbReference type="InterPro" id="IPR044862">
    <property type="entry name" value="Pro_4_hyd_alph_FE2OG_OXY"/>
</dbReference>
<evidence type="ECO:0000256" key="6">
    <source>
        <dbReference type="ARBA" id="ARBA00022723"/>
    </source>
</evidence>
<dbReference type="FunFam" id="1.25.40.10:FF:000006">
    <property type="entry name" value="Prolyl 4-hydroxylase subunit alpha 2"/>
    <property type="match status" value="1"/>
</dbReference>
<keyword evidence="13" id="KW-0325">Glycoprotein</keyword>
<name>A0AAN8MDU1_9TELE</name>
<dbReference type="SMART" id="SM00702">
    <property type="entry name" value="P4Hc"/>
    <property type="match status" value="2"/>
</dbReference>
<evidence type="ECO:0000256" key="14">
    <source>
        <dbReference type="PROSITE-ProRule" id="PRU00339"/>
    </source>
</evidence>
<keyword evidence="9" id="KW-0847">Vitamin C</keyword>
<dbReference type="Proteomes" id="UP001356427">
    <property type="component" value="Unassembled WGS sequence"/>
</dbReference>
<dbReference type="Pfam" id="PF08336">
    <property type="entry name" value="P4Ha_N"/>
    <property type="match status" value="2"/>
</dbReference>
<evidence type="ECO:0000256" key="9">
    <source>
        <dbReference type="ARBA" id="ARBA00022896"/>
    </source>
</evidence>
<dbReference type="InterPro" id="IPR011990">
    <property type="entry name" value="TPR-like_helical_dom_sf"/>
</dbReference>
<dbReference type="GO" id="GO:0005506">
    <property type="term" value="F:iron ion binding"/>
    <property type="evidence" value="ECO:0007669"/>
    <property type="project" value="InterPro"/>
</dbReference>
<evidence type="ECO:0000256" key="8">
    <source>
        <dbReference type="ARBA" id="ARBA00022824"/>
    </source>
</evidence>
<dbReference type="Pfam" id="PF23558">
    <property type="entry name" value="TPR_P4H"/>
    <property type="match status" value="2"/>
</dbReference>
<comment type="cofactor">
    <cofactor evidence="1">
        <name>L-ascorbate</name>
        <dbReference type="ChEBI" id="CHEBI:38290"/>
    </cofactor>
</comment>
<dbReference type="PANTHER" id="PTHR10869:SF244">
    <property type="entry name" value="PROLYL 4-HYDROXYLASE SUBUNIT ALPHA-2"/>
    <property type="match status" value="1"/>
</dbReference>
<feature type="repeat" description="TPR" evidence="14">
    <location>
        <begin position="753"/>
        <end position="786"/>
    </location>
</feature>
<dbReference type="Gene3D" id="6.10.140.1460">
    <property type="match status" value="2"/>
</dbReference>
<dbReference type="InterPro" id="IPR019734">
    <property type="entry name" value="TPR_rpt"/>
</dbReference>
<evidence type="ECO:0000256" key="15">
    <source>
        <dbReference type="SAM" id="SignalP"/>
    </source>
</evidence>
<keyword evidence="11" id="KW-0560">Oxidoreductase</keyword>
<dbReference type="GO" id="GO:0005788">
    <property type="term" value="C:endoplasmic reticulum lumen"/>
    <property type="evidence" value="ECO:0007669"/>
    <property type="project" value="UniProtKB-SubCell"/>
</dbReference>
<comment type="function">
    <text evidence="2">Catalyzes the post-translational formation of 4-hydroxyproline in -Xaa-Pro-Gly- sequences in collagens and other proteins.</text>
</comment>
<keyword evidence="8" id="KW-0256">Endoplasmic reticulum</keyword>
<dbReference type="PANTHER" id="PTHR10869">
    <property type="entry name" value="PROLYL 4-HYDROXYLASE ALPHA SUBUNIT"/>
    <property type="match status" value="1"/>
</dbReference>
<dbReference type="Pfam" id="PF13640">
    <property type="entry name" value="2OG-FeII_Oxy_3"/>
    <property type="match status" value="2"/>
</dbReference>
<comment type="caution">
    <text evidence="17">The sequence shown here is derived from an EMBL/GenBank/DDBJ whole genome shotgun (WGS) entry which is preliminary data.</text>
</comment>
<feature type="domain" description="Fe2OG dioxygenase" evidence="16">
    <location>
        <begin position="955"/>
        <end position="1061"/>
    </location>
</feature>
<comment type="similarity">
    <text evidence="4">Belongs to the P4HA family.</text>
</comment>
<evidence type="ECO:0000256" key="10">
    <source>
        <dbReference type="ARBA" id="ARBA00022964"/>
    </source>
</evidence>
<evidence type="ECO:0000256" key="13">
    <source>
        <dbReference type="ARBA" id="ARBA00023180"/>
    </source>
</evidence>
<gene>
    <name evidence="17" type="ORF">J4Q44_G00068070</name>
</gene>
<dbReference type="InterPro" id="IPR005123">
    <property type="entry name" value="Oxoglu/Fe-dep_dioxygenase_dom"/>
</dbReference>
<evidence type="ECO:0000256" key="3">
    <source>
        <dbReference type="ARBA" id="ARBA00004319"/>
    </source>
</evidence>
<feature type="chain" id="PRO_5042984978" description="procollagen-proline 4-dioxygenase" evidence="15">
    <location>
        <begin position="23"/>
        <end position="1076"/>
    </location>
</feature>
<dbReference type="InterPro" id="IPR059068">
    <property type="entry name" value="TPR_P4H"/>
</dbReference>
<evidence type="ECO:0000313" key="18">
    <source>
        <dbReference type="Proteomes" id="UP001356427"/>
    </source>
</evidence>
<dbReference type="InterPro" id="IPR006620">
    <property type="entry name" value="Pro_4_hyd_alph"/>
</dbReference>
<keyword evidence="15" id="KW-0732">Signal</keyword>
<proteinExistence type="inferred from homology"/>
<dbReference type="InterPro" id="IPR013547">
    <property type="entry name" value="P4H_N"/>
</dbReference>
<dbReference type="GO" id="GO:0031418">
    <property type="term" value="F:L-ascorbic acid binding"/>
    <property type="evidence" value="ECO:0007669"/>
    <property type="project" value="UniProtKB-KW"/>
</dbReference>
<dbReference type="EC" id="1.14.11.2" evidence="5"/>
<dbReference type="Gene3D" id="2.60.120.620">
    <property type="entry name" value="q2cbj1_9rhob like domain"/>
    <property type="match status" value="2"/>
</dbReference>
<evidence type="ECO:0000313" key="17">
    <source>
        <dbReference type="EMBL" id="KAK6322015.1"/>
    </source>
</evidence>
<dbReference type="GO" id="GO:0004656">
    <property type="term" value="F:procollagen-proline 4-dioxygenase activity"/>
    <property type="evidence" value="ECO:0007669"/>
    <property type="project" value="UniProtKB-EC"/>
</dbReference>
<accession>A0AAN8MDU1</accession>
<dbReference type="AlphaFoldDB" id="A0AAN8MDU1"/>
<keyword evidence="6" id="KW-0479">Metal-binding</keyword>
<evidence type="ECO:0000259" key="16">
    <source>
        <dbReference type="PROSITE" id="PS51471"/>
    </source>
</evidence>
<dbReference type="EMBL" id="JAGTTL010000005">
    <property type="protein sequence ID" value="KAK6322015.1"/>
    <property type="molecule type" value="Genomic_DNA"/>
</dbReference>
<feature type="domain" description="Fe2OG dioxygenase" evidence="16">
    <location>
        <begin position="415"/>
        <end position="541"/>
    </location>
</feature>
<sequence length="1076" mass="122579">MRKHLSLLALALVCCCFWSVQAEVYTSIGQMTDLIYTEKELVQSLKEYIQAEESKLAAVKSWANKLDVLTRASTSDPEGYLAHPVNAYKLMKRLNTEWSELESLVLQDPSDVFISNMTVHRQFFPDEEDEKGAAKALMRLQDTYKLDSESFSNGKLPGMHHNAILTVDDCYDMGKTAYNEADYYHAVLWMQQALKQIDAGEEHVVSKADVLDYLSYSVYQMGDLPRAIELTRRLVAIDSSHQRAGGNLRYFEKLLSKQLKELNQEVQEPATEEPIQLGTYKRPKDSLPEREIYEGLCRGEGVKMTTERRSRLYCRYHDGNRNPRLLLQPMKEEDEWDSPHIVRYLNALSDSEIEKIKELAKPRLARATVRDPKTGVLTTANYRVSKSAWLEGEEDPIIERVNQRIEDITGLTTQTAELLQIANYGVGGQYEPHFDFSRRPQDIMVDGNRLATFLNYKDEPDAFKTLGTGNRVATFLNYMSDVEAGGATVFPDFGAAIYPKKGTAVFWYNLFRSGAGDYRTRHAACPVLVGSKWVSNKWIHERGWTFCAEETEFYSSTDHMMELVVIERSLIQSLRDYITAQKQCIDRFNSVLEACENASGDFPEDLEKHISNPFTAYKLVRRLRQEWNMVEQVAKTCSSYIEDFLANVSLVSQRLPSEKDMDGVALGLVRLQDIYRQQQMQIIIVDVSALRNAECLDTAVSCGQVNVPLLDPDESFHIAMVALQNHKSQYALLWLQETFRQLEEGIPALVTRREVLTYLGPLAFQMGNLPLALELMQQLQELDPSSMQTMVHLAYYRTLRESIQCGSQTQTPSLPSDAPVDILTLIKPASETSYESLCRGEGIKMTPRRQKTLRCRYSTGRGNPRLIYAPIKEEQEWDHPLIIRYHDLVSEREIETIKNLSRSKLDRAKVSDHVTGERFSTETRVAKSAWLADEDNLVISRVTQRMADLTGLDMKAAEMLQVANYGIGGQYEPHFDYKLTNDTDYMTRGGRIATILIYMSDVEVGGSTVFPDIGAALRPHKGSAVLWYNLLQNGEEDARTLHAACPVFVGNKWVANKWVRAHGQEFRRRCSLSQMD</sequence>
<dbReference type="Gene3D" id="1.25.40.10">
    <property type="entry name" value="Tetratricopeptide repeat domain"/>
    <property type="match status" value="2"/>
</dbReference>
<evidence type="ECO:0000256" key="7">
    <source>
        <dbReference type="ARBA" id="ARBA00022803"/>
    </source>
</evidence>
<reference evidence="17 18" key="1">
    <citation type="submission" date="2021-04" db="EMBL/GenBank/DDBJ databases">
        <authorList>
            <person name="De Guttry C."/>
            <person name="Zahm M."/>
            <person name="Klopp C."/>
            <person name="Cabau C."/>
            <person name="Louis A."/>
            <person name="Berthelot C."/>
            <person name="Parey E."/>
            <person name="Roest Crollius H."/>
            <person name="Montfort J."/>
            <person name="Robinson-Rechavi M."/>
            <person name="Bucao C."/>
            <person name="Bouchez O."/>
            <person name="Gislard M."/>
            <person name="Lluch J."/>
            <person name="Milhes M."/>
            <person name="Lampietro C."/>
            <person name="Lopez Roques C."/>
            <person name="Donnadieu C."/>
            <person name="Braasch I."/>
            <person name="Desvignes T."/>
            <person name="Postlethwait J."/>
            <person name="Bobe J."/>
            <person name="Wedekind C."/>
            <person name="Guiguen Y."/>
        </authorList>
    </citation>
    <scope>NUCLEOTIDE SEQUENCE [LARGE SCALE GENOMIC DNA]</scope>
    <source>
        <strain evidence="17">Cs_M1</strain>
        <tissue evidence="17">Blood</tissue>
    </source>
</reference>
<organism evidence="17 18">
    <name type="scientific">Coregonus suidteri</name>
    <dbReference type="NCBI Taxonomy" id="861788"/>
    <lineage>
        <taxon>Eukaryota</taxon>
        <taxon>Metazoa</taxon>
        <taxon>Chordata</taxon>
        <taxon>Craniata</taxon>
        <taxon>Vertebrata</taxon>
        <taxon>Euteleostomi</taxon>
        <taxon>Actinopterygii</taxon>
        <taxon>Neopterygii</taxon>
        <taxon>Teleostei</taxon>
        <taxon>Protacanthopterygii</taxon>
        <taxon>Salmoniformes</taxon>
        <taxon>Salmonidae</taxon>
        <taxon>Coregoninae</taxon>
        <taxon>Coregonus</taxon>
    </lineage>
</organism>
<comment type="subcellular location">
    <subcellularLocation>
        <location evidence="3">Endoplasmic reticulum lumen</location>
    </subcellularLocation>
</comment>
<dbReference type="PROSITE" id="PS51471">
    <property type="entry name" value="FE2OG_OXY"/>
    <property type="match status" value="2"/>
</dbReference>
<dbReference type="PROSITE" id="PS50005">
    <property type="entry name" value="TPR"/>
    <property type="match status" value="1"/>
</dbReference>
<dbReference type="FunFam" id="2.60.120.620:FF:000001">
    <property type="entry name" value="Prolyl 4-hydroxylase subunit alpha 2"/>
    <property type="match status" value="3"/>
</dbReference>
<dbReference type="SUPFAM" id="SSF48452">
    <property type="entry name" value="TPR-like"/>
    <property type="match status" value="2"/>
</dbReference>
<keyword evidence="10" id="KW-0223">Dioxygenase</keyword>
<evidence type="ECO:0000256" key="4">
    <source>
        <dbReference type="ARBA" id="ARBA00006511"/>
    </source>
</evidence>
<keyword evidence="7 14" id="KW-0802">TPR repeat</keyword>
<evidence type="ECO:0000256" key="1">
    <source>
        <dbReference type="ARBA" id="ARBA00001961"/>
    </source>
</evidence>
<protein>
    <recommendedName>
        <fullName evidence="5">procollagen-proline 4-dioxygenase</fullName>
        <ecNumber evidence="5">1.14.11.2</ecNumber>
    </recommendedName>
</protein>